<evidence type="ECO:0000256" key="1">
    <source>
        <dbReference type="SAM" id="MobiDB-lite"/>
    </source>
</evidence>
<feature type="region of interest" description="Disordered" evidence="1">
    <location>
        <begin position="42"/>
        <end position="126"/>
    </location>
</feature>
<accession>B0DJL0</accession>
<protein>
    <submittedName>
        <fullName evidence="2">Predicted protein</fullName>
    </submittedName>
</protein>
<dbReference type="RefSeq" id="XP_001884101.1">
    <property type="nucleotide sequence ID" value="XM_001884066.1"/>
</dbReference>
<dbReference type="Proteomes" id="UP000001194">
    <property type="component" value="Unassembled WGS sequence"/>
</dbReference>
<feature type="compositionally biased region" description="Low complexity" evidence="1">
    <location>
        <begin position="111"/>
        <end position="126"/>
    </location>
</feature>
<reference evidence="2 3" key="1">
    <citation type="journal article" date="2008" name="Nature">
        <title>The genome of Laccaria bicolor provides insights into mycorrhizal symbiosis.</title>
        <authorList>
            <person name="Martin F."/>
            <person name="Aerts A."/>
            <person name="Ahren D."/>
            <person name="Brun A."/>
            <person name="Danchin E.G.J."/>
            <person name="Duchaussoy F."/>
            <person name="Gibon J."/>
            <person name="Kohler A."/>
            <person name="Lindquist E."/>
            <person name="Pereda V."/>
            <person name="Salamov A."/>
            <person name="Shapiro H.J."/>
            <person name="Wuyts J."/>
            <person name="Blaudez D."/>
            <person name="Buee M."/>
            <person name="Brokstein P."/>
            <person name="Canbaeck B."/>
            <person name="Cohen D."/>
            <person name="Courty P.E."/>
            <person name="Coutinho P.M."/>
            <person name="Delaruelle C."/>
            <person name="Detter J.C."/>
            <person name="Deveau A."/>
            <person name="DiFazio S."/>
            <person name="Duplessis S."/>
            <person name="Fraissinet-Tachet L."/>
            <person name="Lucic E."/>
            <person name="Frey-Klett P."/>
            <person name="Fourrey C."/>
            <person name="Feussner I."/>
            <person name="Gay G."/>
            <person name="Grimwood J."/>
            <person name="Hoegger P.J."/>
            <person name="Jain P."/>
            <person name="Kilaru S."/>
            <person name="Labbe J."/>
            <person name="Lin Y.C."/>
            <person name="Legue V."/>
            <person name="Le Tacon F."/>
            <person name="Marmeisse R."/>
            <person name="Melayah D."/>
            <person name="Montanini B."/>
            <person name="Muratet M."/>
            <person name="Nehls U."/>
            <person name="Niculita-Hirzel H."/>
            <person name="Oudot-Le Secq M.P."/>
            <person name="Peter M."/>
            <person name="Quesneville H."/>
            <person name="Rajashekar B."/>
            <person name="Reich M."/>
            <person name="Rouhier N."/>
            <person name="Schmutz J."/>
            <person name="Yin T."/>
            <person name="Chalot M."/>
            <person name="Henrissat B."/>
            <person name="Kuees U."/>
            <person name="Lucas S."/>
            <person name="Van de Peer Y."/>
            <person name="Podila G.K."/>
            <person name="Polle A."/>
            <person name="Pukkila P.J."/>
            <person name="Richardson P.M."/>
            <person name="Rouze P."/>
            <person name="Sanders I.R."/>
            <person name="Stajich J.E."/>
            <person name="Tunlid A."/>
            <person name="Tuskan G."/>
            <person name="Grigoriev I.V."/>
        </authorList>
    </citation>
    <scope>NUCLEOTIDE SEQUENCE [LARGE SCALE GENOMIC DNA]</scope>
    <source>
        <strain evidence="3">S238N-H82 / ATCC MYA-4686</strain>
    </source>
</reference>
<dbReference type="GeneID" id="6079796"/>
<dbReference type="KEGG" id="lbc:LACBIDRAFT_329906"/>
<proteinExistence type="predicted"/>
<dbReference type="AlphaFoldDB" id="B0DJL0"/>
<dbReference type="HOGENOM" id="CLU_162156_0_0_1"/>
<keyword evidence="3" id="KW-1185">Reference proteome</keyword>
<name>B0DJL0_LACBS</name>
<dbReference type="EMBL" id="DS547114">
    <property type="protein sequence ID" value="EDR05136.1"/>
    <property type="molecule type" value="Genomic_DNA"/>
</dbReference>
<evidence type="ECO:0000313" key="2">
    <source>
        <dbReference type="EMBL" id="EDR05136.1"/>
    </source>
</evidence>
<sequence length="126" mass="14110">MRTHNVATDHPRPLTSAQEVKTTWQVCHVIQTVTTHAIVTVQADQGPRRCLRRGNNSTTRHNNNRARPQQNDTTGDEDGATSRRNHDRPPTKLSAHQHQRPTAHKGERPPTKTSAHDTTTTKSAHP</sequence>
<evidence type="ECO:0000313" key="3">
    <source>
        <dbReference type="Proteomes" id="UP000001194"/>
    </source>
</evidence>
<dbReference type="InParanoid" id="B0DJL0"/>
<gene>
    <name evidence="2" type="ORF">LACBIDRAFT_329906</name>
</gene>
<organism evidence="3">
    <name type="scientific">Laccaria bicolor (strain S238N-H82 / ATCC MYA-4686)</name>
    <name type="common">Bicoloured deceiver</name>
    <name type="synonym">Laccaria laccata var. bicolor</name>
    <dbReference type="NCBI Taxonomy" id="486041"/>
    <lineage>
        <taxon>Eukaryota</taxon>
        <taxon>Fungi</taxon>
        <taxon>Dikarya</taxon>
        <taxon>Basidiomycota</taxon>
        <taxon>Agaricomycotina</taxon>
        <taxon>Agaricomycetes</taxon>
        <taxon>Agaricomycetidae</taxon>
        <taxon>Agaricales</taxon>
        <taxon>Agaricineae</taxon>
        <taxon>Hydnangiaceae</taxon>
        <taxon>Laccaria</taxon>
    </lineage>
</organism>
<feature type="compositionally biased region" description="Polar residues" evidence="1">
    <location>
        <begin position="54"/>
        <end position="73"/>
    </location>
</feature>